<feature type="region of interest" description="Disordered" evidence="1">
    <location>
        <begin position="143"/>
        <end position="165"/>
    </location>
</feature>
<name>A0A081C6Z5_VECG1</name>
<dbReference type="EMBL" id="DF820472">
    <property type="protein sequence ID" value="GAK60350.1"/>
    <property type="molecule type" value="Genomic_DNA"/>
</dbReference>
<keyword evidence="4" id="KW-1185">Reference proteome</keyword>
<evidence type="ECO:0000313" key="3">
    <source>
        <dbReference type="EMBL" id="GAK60350.1"/>
    </source>
</evidence>
<reference evidence="3" key="1">
    <citation type="journal article" date="2015" name="PeerJ">
        <title>First genomic representation of candidate bacterial phylum KSB3 points to enhanced environmental sensing as a trigger of wastewater bulking.</title>
        <authorList>
            <person name="Sekiguchi Y."/>
            <person name="Ohashi A."/>
            <person name="Parks D.H."/>
            <person name="Yamauchi T."/>
            <person name="Tyson G.W."/>
            <person name="Hugenholtz P."/>
        </authorList>
    </citation>
    <scope>NUCLEOTIDE SEQUENCE [LARGE SCALE GENOMIC DNA]</scope>
</reference>
<dbReference type="AlphaFoldDB" id="A0A081C6Z5"/>
<feature type="compositionally biased region" description="Polar residues" evidence="1">
    <location>
        <begin position="153"/>
        <end position="165"/>
    </location>
</feature>
<proteinExistence type="predicted"/>
<accession>A0A081C6Z5</accession>
<evidence type="ECO:0000256" key="2">
    <source>
        <dbReference type="SAM" id="SignalP"/>
    </source>
</evidence>
<organism evidence="3">
    <name type="scientific">Vecturithrix granuli</name>
    <dbReference type="NCBI Taxonomy" id="1499967"/>
    <lineage>
        <taxon>Bacteria</taxon>
        <taxon>Candidatus Moduliflexota</taxon>
        <taxon>Candidatus Vecturitrichia</taxon>
        <taxon>Candidatus Vecturitrichales</taxon>
        <taxon>Candidatus Vecturitrichaceae</taxon>
        <taxon>Candidatus Vecturithrix</taxon>
    </lineage>
</organism>
<feature type="chain" id="PRO_5001755634" evidence="2">
    <location>
        <begin position="24"/>
        <end position="920"/>
    </location>
</feature>
<dbReference type="InterPro" id="IPR011659">
    <property type="entry name" value="WD40"/>
</dbReference>
<dbReference type="PANTHER" id="PTHR45615">
    <property type="entry name" value="MYOSIN HEAVY CHAIN, NON-MUSCLE"/>
    <property type="match status" value="1"/>
</dbReference>
<dbReference type="SUPFAM" id="SSF82171">
    <property type="entry name" value="DPP6 N-terminal domain-like"/>
    <property type="match status" value="1"/>
</dbReference>
<dbReference type="eggNOG" id="COG0823">
    <property type="taxonomic scope" value="Bacteria"/>
</dbReference>
<dbReference type="STRING" id="1499967.U27_00241"/>
<dbReference type="HOGENOM" id="CLU_316790_0_0_0"/>
<sequence>MRISVFFTFCCTFLLICSVSAQAKTEEEYQQEILALRKHNTHLENQLEQVSTDLKRSTEEGRILQRQIAKMVQEGEQHAKELQETRESMKQVRSQLETLLAQQTEASKVSQKQQQIEDQLAQTRQHAQQLEKDLQKLTQEKRELEKQLAAASKQPSTETTQELQAQQSELVQMRDQFKANLALLHEREQALEQASQKIEALQQEVSLLQIVVKQQKEQTQEEEVLKGQQTQERQRIAELEAALAEMNARLERMAEEKAGLETQLSQSGQSELEAAKRKAADLQNEVDTLRNWVKQQKEQSQQKQPPSIETQKRINELEATLAEVNAKLLRTVDEKAQLEAQLRTQQPSQDRESAANQEIQRLEGELRKAADYIHALTQEAAKLRQQNSDLASQLTDAQSSLGTVQTQVQQIAQLQTQLAEAQAQVKAADQQKQQLQEQLARVEAQLQEQGSVPEAAKQRIEELTLELQETKTLLDRQQRYEKEFPLLQQEVTTLRAQEEKVQEILARNQRLEQQYQEGRQELELKEHLLQQALTEKSMLEKFIDEKGSPFDDLKARLQQIETENASLRKQVQELNAIQIRTTESPQLPSASLITLQQQLLAEKALRQQLEARLQQVGQGGRAAENWPNTLFPPEVLQRTASGALTMLGWSPDQSKLAYQESLTTLDRLWIFDQRTQVPQKITEWQRSSSGEATQVWLAWAYDNEHFLLATGTPGQYTLYAGNSTQLFSPPIQLRDQTIHFAWSPTQLQFAYFSGPNLIVSSVRGETLPIQIGHQPGTEGTALAWSPDGTSIAFSSKRGTSFDIFTLLFSHDAPLLQTLVASSSDDIQPAWSPDGRHIAFYVRSSQYDTKLAVTPLDKSRSPYIVAHNVSLPSEGGPVWLTNTSLLYVGEEYLSASQNFVYSVDIATGQRSAAPLALFLSR</sequence>
<dbReference type="PANTHER" id="PTHR45615:SF63">
    <property type="entry name" value="CHROMOSOME UNDETERMINED SCAFFOLD_10, WHOLE GENOME SHOTGUN SEQUENCE"/>
    <property type="match status" value="1"/>
</dbReference>
<protein>
    <submittedName>
        <fullName evidence="3">Uncharacterized protein</fullName>
    </submittedName>
</protein>
<evidence type="ECO:0000313" key="4">
    <source>
        <dbReference type="Proteomes" id="UP000030661"/>
    </source>
</evidence>
<dbReference type="InterPro" id="IPR011042">
    <property type="entry name" value="6-blade_b-propeller_TolB-like"/>
</dbReference>
<dbReference type="Proteomes" id="UP000030661">
    <property type="component" value="Unassembled WGS sequence"/>
</dbReference>
<feature type="signal peptide" evidence="2">
    <location>
        <begin position="1"/>
        <end position="23"/>
    </location>
</feature>
<gene>
    <name evidence="3" type="ORF">U27_00241</name>
</gene>
<keyword evidence="2" id="KW-0732">Signal</keyword>
<dbReference type="Pfam" id="PF07676">
    <property type="entry name" value="PD40"/>
    <property type="match status" value="2"/>
</dbReference>
<evidence type="ECO:0000256" key="1">
    <source>
        <dbReference type="SAM" id="MobiDB-lite"/>
    </source>
</evidence>
<dbReference type="Gene3D" id="2.120.10.30">
    <property type="entry name" value="TolB, C-terminal domain"/>
    <property type="match status" value="1"/>
</dbReference>